<evidence type="ECO:0000256" key="3">
    <source>
        <dbReference type="ARBA" id="ARBA00023274"/>
    </source>
</evidence>
<dbReference type="SUPFAM" id="SSF50249">
    <property type="entry name" value="Nucleic acid-binding proteins"/>
    <property type="match status" value="2"/>
</dbReference>
<evidence type="ECO:0000313" key="6">
    <source>
        <dbReference type="EMBL" id="CAD9095993.1"/>
    </source>
</evidence>
<gene>
    <name evidence="6" type="ORF">ACAT0790_LOCUS5062</name>
</gene>
<feature type="domain" description="S1 motif" evidence="5">
    <location>
        <begin position="180"/>
        <end position="254"/>
    </location>
</feature>
<dbReference type="SMART" id="SM00316">
    <property type="entry name" value="S1"/>
    <property type="match status" value="2"/>
</dbReference>
<protein>
    <recommendedName>
        <fullName evidence="5">S1 motif domain-containing protein</fullName>
    </recommendedName>
</protein>
<dbReference type="GO" id="GO:0005840">
    <property type="term" value="C:ribosome"/>
    <property type="evidence" value="ECO:0007669"/>
    <property type="project" value="UniProtKB-KW"/>
</dbReference>
<reference evidence="6" key="1">
    <citation type="submission" date="2021-01" db="EMBL/GenBank/DDBJ databases">
        <authorList>
            <person name="Corre E."/>
            <person name="Pelletier E."/>
            <person name="Niang G."/>
            <person name="Scheremetjew M."/>
            <person name="Finn R."/>
            <person name="Kale V."/>
            <person name="Holt S."/>
            <person name="Cochrane G."/>
            <person name="Meng A."/>
            <person name="Brown T."/>
            <person name="Cohen L."/>
        </authorList>
    </citation>
    <scope>NUCLEOTIDE SEQUENCE</scope>
    <source>
        <strain evidence="6">OF101</strain>
    </source>
</reference>
<dbReference type="Pfam" id="PF00575">
    <property type="entry name" value="S1"/>
    <property type="match status" value="2"/>
</dbReference>
<dbReference type="Gene3D" id="2.40.50.140">
    <property type="entry name" value="Nucleic acid-binding proteins"/>
    <property type="match status" value="2"/>
</dbReference>
<dbReference type="AlphaFoldDB" id="A0A7S1L917"/>
<dbReference type="EMBL" id="HBGE01008390">
    <property type="protein sequence ID" value="CAD9095993.1"/>
    <property type="molecule type" value="Transcribed_RNA"/>
</dbReference>
<keyword evidence="2" id="KW-0689">Ribosomal protein</keyword>
<dbReference type="InterPro" id="IPR050437">
    <property type="entry name" value="Ribos_protein_bS1-like"/>
</dbReference>
<keyword evidence="4" id="KW-0812">Transmembrane</keyword>
<dbReference type="PANTHER" id="PTHR10724:SF7">
    <property type="entry name" value="SMALL RIBOSOMAL SUBUNIT PROTEIN BS1C"/>
    <property type="match status" value="1"/>
</dbReference>
<dbReference type="GO" id="GO:0003729">
    <property type="term" value="F:mRNA binding"/>
    <property type="evidence" value="ECO:0007669"/>
    <property type="project" value="TreeGrafter"/>
</dbReference>
<sequence length="259" mass="27932">MAQAVSSQVAAAAQMTRQQPGRRAVPRICTLLGIAMVAWTSSCLVVSFSHGAPRWHIRRKTFHAPRRAAGTDAGSTASESDASEEAGSGSVVLKRFTKGQKLKGTVTKILRSGIFVDVGAGRDGWVHVSKVGYGRVDSADELVAQDQELTLWVTKPNNARLELSCRPPVDLSGFEGIPANQWISGTVSAVDYSGLYVAVQLPGGGEPQQGKVRRREIRKGWVKNPFKEAEMGEEVRVRVIGLNVTAGRLDLTMRGIQDP</sequence>
<dbReference type="GO" id="GO:1990904">
    <property type="term" value="C:ribonucleoprotein complex"/>
    <property type="evidence" value="ECO:0007669"/>
    <property type="project" value="UniProtKB-KW"/>
</dbReference>
<comment type="similarity">
    <text evidence="1">Belongs to the bacterial ribosomal protein bS1 family.</text>
</comment>
<feature type="transmembrane region" description="Helical" evidence="4">
    <location>
        <begin position="24"/>
        <end position="48"/>
    </location>
</feature>
<feature type="domain" description="S1 motif" evidence="5">
    <location>
        <begin position="99"/>
        <end position="166"/>
    </location>
</feature>
<evidence type="ECO:0000256" key="1">
    <source>
        <dbReference type="ARBA" id="ARBA00006767"/>
    </source>
</evidence>
<dbReference type="PROSITE" id="PS50126">
    <property type="entry name" value="S1"/>
    <property type="match status" value="2"/>
</dbReference>
<dbReference type="PANTHER" id="PTHR10724">
    <property type="entry name" value="30S RIBOSOMAL PROTEIN S1"/>
    <property type="match status" value="1"/>
</dbReference>
<dbReference type="InterPro" id="IPR012340">
    <property type="entry name" value="NA-bd_OB-fold"/>
</dbReference>
<dbReference type="GO" id="GO:0006412">
    <property type="term" value="P:translation"/>
    <property type="evidence" value="ECO:0007669"/>
    <property type="project" value="TreeGrafter"/>
</dbReference>
<evidence type="ECO:0000256" key="2">
    <source>
        <dbReference type="ARBA" id="ARBA00022980"/>
    </source>
</evidence>
<organism evidence="6">
    <name type="scientific">Alexandrium catenella</name>
    <name type="common">Red tide dinoflagellate</name>
    <name type="synonym">Gonyaulax catenella</name>
    <dbReference type="NCBI Taxonomy" id="2925"/>
    <lineage>
        <taxon>Eukaryota</taxon>
        <taxon>Sar</taxon>
        <taxon>Alveolata</taxon>
        <taxon>Dinophyceae</taxon>
        <taxon>Gonyaulacales</taxon>
        <taxon>Pyrocystaceae</taxon>
        <taxon>Alexandrium</taxon>
    </lineage>
</organism>
<proteinExistence type="inferred from homology"/>
<accession>A0A7S1L917</accession>
<keyword evidence="4" id="KW-0472">Membrane</keyword>
<dbReference type="GO" id="GO:0003735">
    <property type="term" value="F:structural constituent of ribosome"/>
    <property type="evidence" value="ECO:0007669"/>
    <property type="project" value="TreeGrafter"/>
</dbReference>
<dbReference type="InterPro" id="IPR003029">
    <property type="entry name" value="S1_domain"/>
</dbReference>
<evidence type="ECO:0000259" key="5">
    <source>
        <dbReference type="PROSITE" id="PS50126"/>
    </source>
</evidence>
<keyword evidence="4" id="KW-1133">Transmembrane helix</keyword>
<evidence type="ECO:0000256" key="4">
    <source>
        <dbReference type="SAM" id="Phobius"/>
    </source>
</evidence>
<keyword evidence="3" id="KW-0687">Ribonucleoprotein</keyword>
<name>A0A7S1L917_ALECA</name>